<evidence type="ECO:0000256" key="8">
    <source>
        <dbReference type="ARBA" id="ARBA00023136"/>
    </source>
</evidence>
<dbReference type="InterPro" id="IPR001683">
    <property type="entry name" value="PX_dom"/>
</dbReference>
<evidence type="ECO:0000256" key="6">
    <source>
        <dbReference type="ARBA" id="ARBA00023006"/>
    </source>
</evidence>
<sequence length="546" mass="59167">MSTNSATVTQSTSTTSTATATGPSTATAPSNQRNRDASTPGYCCGIEVAIDRLRESYPRSLLDPRATPSAVVATDTGLALPLLMKIVDAQKTYDGSGSAYTSYVIQYLVASGTRAREVKRRYSDFASLRKCLRKLYPMLVVPPIPEKHSLAEYAAKPGKAKQDPVVIERRKRMLQSFLNRLIWHPILSTEHLVHQFLDPQAMWTNVVSSAKVATLPKSGSGPLAAAASGNTATGTATSGNPVTSLLSSLTGAATGHAGGPLATQAKRPDPEFVAMEAFTFKFEGVVKDAIEKPHRKLAKRYLDVATDYGELSSAYNALSLAETPQVSSALDRVAHAFDVMHASTAVLAHTLDESLGERWHEYVQYTEVIKGVLRYRTELQLAVEHTTEALETKRTTLAGLERAEADANRLGEALRREGYATHSGASTGAATTVTPPKRASGIVSALSDRLTAMLDTDPEATRRQNLAKTRDAVALLEGQRERQVNELTMANEAIKIELRKYNAQKLRDVRAILVALGKLHGEHAKKNLRAWQEAREEVAKIPAAEV</sequence>
<comment type="similarity">
    <text evidence="2">Belongs to the sorting nexin family.</text>
</comment>
<keyword evidence="4" id="KW-0967">Endosome</keyword>
<comment type="subcellular location">
    <subcellularLocation>
        <location evidence="1">Endosome membrane</location>
        <topology evidence="1">Peripheral membrane protein</topology>
    </subcellularLocation>
</comment>
<protein>
    <recommendedName>
        <fullName evidence="10">PX domain-containing protein</fullName>
    </recommendedName>
</protein>
<feature type="domain" description="PX" evidence="10">
    <location>
        <begin position="81"/>
        <end position="203"/>
    </location>
</feature>
<dbReference type="SUPFAM" id="SSF64268">
    <property type="entry name" value="PX domain"/>
    <property type="match status" value="1"/>
</dbReference>
<dbReference type="InterPro" id="IPR044106">
    <property type="entry name" value="PX_Snx41/Atg20"/>
</dbReference>
<proteinExistence type="inferred from homology"/>
<evidence type="ECO:0000313" key="11">
    <source>
        <dbReference type="EMBL" id="ORZ34420.1"/>
    </source>
</evidence>
<keyword evidence="5" id="KW-0653">Protein transport</keyword>
<feature type="region of interest" description="Disordered" evidence="9">
    <location>
        <begin position="1"/>
        <end position="39"/>
    </location>
</feature>
<keyword evidence="12" id="KW-1185">Reference proteome</keyword>
<dbReference type="GO" id="GO:0005829">
    <property type="term" value="C:cytosol"/>
    <property type="evidence" value="ECO:0007669"/>
    <property type="project" value="GOC"/>
</dbReference>
<dbReference type="Gene3D" id="3.30.1520.10">
    <property type="entry name" value="Phox-like domain"/>
    <property type="match status" value="1"/>
</dbReference>
<dbReference type="PANTHER" id="PTHR46979:SF2">
    <property type="entry name" value="SORTING NEXIN-41"/>
    <property type="match status" value="1"/>
</dbReference>
<keyword evidence="7" id="KW-0446">Lipid-binding</keyword>
<evidence type="ECO:0000256" key="1">
    <source>
        <dbReference type="ARBA" id="ARBA00004481"/>
    </source>
</evidence>
<dbReference type="OrthoDB" id="289314at2759"/>
<dbReference type="GO" id="GO:0006914">
    <property type="term" value="P:autophagy"/>
    <property type="evidence" value="ECO:0007669"/>
    <property type="project" value="UniProtKB-KW"/>
</dbReference>
<dbReference type="Pfam" id="PF00787">
    <property type="entry name" value="PX"/>
    <property type="match status" value="1"/>
</dbReference>
<dbReference type="GO" id="GO:0015031">
    <property type="term" value="P:protein transport"/>
    <property type="evidence" value="ECO:0007669"/>
    <property type="project" value="UniProtKB-KW"/>
</dbReference>
<gene>
    <name evidence="11" type="ORF">BCR44DRAFT_125767</name>
</gene>
<dbReference type="AlphaFoldDB" id="A0A1Y2HIK2"/>
<dbReference type="Proteomes" id="UP000193411">
    <property type="component" value="Unassembled WGS sequence"/>
</dbReference>
<dbReference type="CDD" id="cd06867">
    <property type="entry name" value="PX_SNX41_42"/>
    <property type="match status" value="1"/>
</dbReference>
<evidence type="ECO:0000256" key="7">
    <source>
        <dbReference type="ARBA" id="ARBA00023121"/>
    </source>
</evidence>
<dbReference type="PROSITE" id="PS50195">
    <property type="entry name" value="PX"/>
    <property type="match status" value="1"/>
</dbReference>
<dbReference type="GO" id="GO:0035091">
    <property type="term" value="F:phosphatidylinositol binding"/>
    <property type="evidence" value="ECO:0007669"/>
    <property type="project" value="InterPro"/>
</dbReference>
<evidence type="ECO:0000256" key="4">
    <source>
        <dbReference type="ARBA" id="ARBA00022753"/>
    </source>
</evidence>
<evidence type="ECO:0000256" key="2">
    <source>
        <dbReference type="ARBA" id="ARBA00010883"/>
    </source>
</evidence>
<dbReference type="STRING" id="765915.A0A1Y2HIK2"/>
<name>A0A1Y2HIK2_9FUNG</name>
<evidence type="ECO:0000313" key="12">
    <source>
        <dbReference type="Proteomes" id="UP000193411"/>
    </source>
</evidence>
<dbReference type="SMART" id="SM00312">
    <property type="entry name" value="PX"/>
    <property type="match status" value="1"/>
</dbReference>
<dbReference type="InterPro" id="IPR051079">
    <property type="entry name" value="Sorting_Nexin_Autophagy"/>
</dbReference>
<keyword evidence="3" id="KW-0813">Transport</keyword>
<dbReference type="PANTHER" id="PTHR46979">
    <property type="entry name" value="SORTING NEXIN-41"/>
    <property type="match status" value="1"/>
</dbReference>
<dbReference type="GO" id="GO:0010008">
    <property type="term" value="C:endosome membrane"/>
    <property type="evidence" value="ECO:0007669"/>
    <property type="project" value="UniProtKB-SubCell"/>
</dbReference>
<accession>A0A1Y2HIK2</accession>
<dbReference type="GO" id="GO:0042147">
    <property type="term" value="P:retrograde transport, endosome to Golgi"/>
    <property type="evidence" value="ECO:0007669"/>
    <property type="project" value="InterPro"/>
</dbReference>
<evidence type="ECO:0000256" key="9">
    <source>
        <dbReference type="SAM" id="MobiDB-lite"/>
    </source>
</evidence>
<dbReference type="EMBL" id="MCFL01000028">
    <property type="protein sequence ID" value="ORZ34420.1"/>
    <property type="molecule type" value="Genomic_DNA"/>
</dbReference>
<dbReference type="InterPro" id="IPR027267">
    <property type="entry name" value="AH/BAR_dom_sf"/>
</dbReference>
<keyword evidence="6" id="KW-0072">Autophagy</keyword>
<dbReference type="Gene3D" id="1.20.1270.60">
    <property type="entry name" value="Arfaptin homology (AH) domain/BAR domain"/>
    <property type="match status" value="2"/>
</dbReference>
<keyword evidence="8" id="KW-0472">Membrane</keyword>
<evidence type="ECO:0000256" key="5">
    <source>
        <dbReference type="ARBA" id="ARBA00022927"/>
    </source>
</evidence>
<dbReference type="InterPro" id="IPR036871">
    <property type="entry name" value="PX_dom_sf"/>
</dbReference>
<organism evidence="11 12">
    <name type="scientific">Catenaria anguillulae PL171</name>
    <dbReference type="NCBI Taxonomy" id="765915"/>
    <lineage>
        <taxon>Eukaryota</taxon>
        <taxon>Fungi</taxon>
        <taxon>Fungi incertae sedis</taxon>
        <taxon>Blastocladiomycota</taxon>
        <taxon>Blastocladiomycetes</taxon>
        <taxon>Blastocladiales</taxon>
        <taxon>Catenariaceae</taxon>
        <taxon>Catenaria</taxon>
    </lineage>
</organism>
<feature type="compositionally biased region" description="Low complexity" evidence="9">
    <location>
        <begin position="1"/>
        <end position="30"/>
    </location>
</feature>
<evidence type="ECO:0000259" key="10">
    <source>
        <dbReference type="PROSITE" id="PS50195"/>
    </source>
</evidence>
<evidence type="ECO:0000256" key="3">
    <source>
        <dbReference type="ARBA" id="ARBA00022448"/>
    </source>
</evidence>
<reference evidence="11 12" key="1">
    <citation type="submission" date="2016-07" db="EMBL/GenBank/DDBJ databases">
        <title>Pervasive Adenine N6-methylation of Active Genes in Fungi.</title>
        <authorList>
            <consortium name="DOE Joint Genome Institute"/>
            <person name="Mondo S.J."/>
            <person name="Dannebaum R.O."/>
            <person name="Kuo R.C."/>
            <person name="Labutti K."/>
            <person name="Haridas S."/>
            <person name="Kuo A."/>
            <person name="Salamov A."/>
            <person name="Ahrendt S.R."/>
            <person name="Lipzen A."/>
            <person name="Sullivan W."/>
            <person name="Andreopoulos W.B."/>
            <person name="Clum A."/>
            <person name="Lindquist E."/>
            <person name="Daum C."/>
            <person name="Ramamoorthy G.K."/>
            <person name="Gryganskyi A."/>
            <person name="Culley D."/>
            <person name="Magnuson J.K."/>
            <person name="James T.Y."/>
            <person name="O'Malley M.A."/>
            <person name="Stajich J.E."/>
            <person name="Spatafora J.W."/>
            <person name="Visel A."/>
            <person name="Grigoriev I.V."/>
        </authorList>
    </citation>
    <scope>NUCLEOTIDE SEQUENCE [LARGE SCALE GENOMIC DNA]</scope>
    <source>
        <strain evidence="11 12">PL171</strain>
    </source>
</reference>
<comment type="caution">
    <text evidence="11">The sequence shown here is derived from an EMBL/GenBank/DDBJ whole genome shotgun (WGS) entry which is preliminary data.</text>
</comment>